<evidence type="ECO:0000313" key="2">
    <source>
        <dbReference type="Proteomes" id="UP001194746"/>
    </source>
</evidence>
<organism evidence="1 2">
    <name type="scientific">Aspergillus nanangensis</name>
    <dbReference type="NCBI Taxonomy" id="2582783"/>
    <lineage>
        <taxon>Eukaryota</taxon>
        <taxon>Fungi</taxon>
        <taxon>Dikarya</taxon>
        <taxon>Ascomycota</taxon>
        <taxon>Pezizomycotina</taxon>
        <taxon>Eurotiomycetes</taxon>
        <taxon>Eurotiomycetidae</taxon>
        <taxon>Eurotiales</taxon>
        <taxon>Aspergillaceae</taxon>
        <taxon>Aspergillus</taxon>
        <taxon>Aspergillus subgen. Circumdati</taxon>
    </lineage>
</organism>
<reference evidence="1" key="2">
    <citation type="submission" date="2020-02" db="EMBL/GenBank/DDBJ databases">
        <authorList>
            <person name="Gilchrist C.L.M."/>
            <person name="Chooi Y.-H."/>
        </authorList>
    </citation>
    <scope>NUCLEOTIDE SEQUENCE</scope>
    <source>
        <strain evidence="1">MST-FP2251</strain>
    </source>
</reference>
<dbReference type="EMBL" id="VCAU01000002">
    <property type="protein sequence ID" value="KAF9894883.1"/>
    <property type="molecule type" value="Genomic_DNA"/>
</dbReference>
<protein>
    <submittedName>
        <fullName evidence="1">Uncharacterized protein</fullName>
    </submittedName>
</protein>
<dbReference type="InterPro" id="IPR036514">
    <property type="entry name" value="SGNH_hydro_sf"/>
</dbReference>
<keyword evidence="2" id="KW-1185">Reference proteome</keyword>
<comment type="caution">
    <text evidence="1">The sequence shown here is derived from an EMBL/GenBank/DDBJ whole genome shotgun (WGS) entry which is preliminary data.</text>
</comment>
<accession>A0AAD4H0M9</accession>
<dbReference type="PANTHER" id="PTHR30383:SF5">
    <property type="entry name" value="SGNH HYDROLASE-TYPE ESTERASE DOMAIN-CONTAINING PROTEIN"/>
    <property type="match status" value="1"/>
</dbReference>
<dbReference type="InterPro" id="IPR051532">
    <property type="entry name" value="Ester_Hydrolysis_Enzymes"/>
</dbReference>
<dbReference type="SUPFAM" id="SSF52266">
    <property type="entry name" value="SGNH hydrolase"/>
    <property type="match status" value="1"/>
</dbReference>
<gene>
    <name evidence="1" type="ORF">FE257_004504</name>
</gene>
<evidence type="ECO:0000313" key="1">
    <source>
        <dbReference type="EMBL" id="KAF9894883.1"/>
    </source>
</evidence>
<dbReference type="AlphaFoldDB" id="A0AAD4H0M9"/>
<dbReference type="Proteomes" id="UP001194746">
    <property type="component" value="Unassembled WGS sequence"/>
</dbReference>
<reference evidence="1" key="1">
    <citation type="journal article" date="2019" name="Beilstein J. Org. Chem.">
        <title>Nanangenines: drimane sesquiterpenoids as the dominant metabolite cohort of a novel Australian fungus, Aspergillus nanangensis.</title>
        <authorList>
            <person name="Lacey H.J."/>
            <person name="Gilchrist C.L.M."/>
            <person name="Crombie A."/>
            <person name="Kalaitzis J.A."/>
            <person name="Vuong D."/>
            <person name="Rutledge P.J."/>
            <person name="Turner P."/>
            <person name="Pitt J.I."/>
            <person name="Lacey E."/>
            <person name="Chooi Y.H."/>
            <person name="Piggott A.M."/>
        </authorList>
    </citation>
    <scope>NUCLEOTIDE SEQUENCE</scope>
    <source>
        <strain evidence="1">MST-FP2251</strain>
    </source>
</reference>
<dbReference type="PANTHER" id="PTHR30383">
    <property type="entry name" value="THIOESTERASE 1/PROTEASE 1/LYSOPHOSPHOLIPASE L1"/>
    <property type="match status" value="1"/>
</dbReference>
<proteinExistence type="predicted"/>
<sequence length="161" mass="17121">MTTKPSSSEVHLRQYIHDAFLKNLLQISGAASSVSALANDVNLRIMPLGDGVTQAVTATAIASTFTMDLFRTILLITLLTPIASSHSEPVVQQFNAAIPSLVSTRVNTGKKLLTVNMSDSLTTSDLVGGLHPNDGGYNKMSQVWYSGIESAAAYGWIQAPV</sequence>
<dbReference type="Gene3D" id="3.40.50.1110">
    <property type="entry name" value="SGNH hydrolase"/>
    <property type="match status" value="1"/>
</dbReference>
<dbReference type="GO" id="GO:0004622">
    <property type="term" value="F:phosphatidylcholine lysophospholipase activity"/>
    <property type="evidence" value="ECO:0007669"/>
    <property type="project" value="TreeGrafter"/>
</dbReference>
<name>A0AAD4H0M9_ASPNN</name>